<evidence type="ECO:0000313" key="1">
    <source>
        <dbReference type="EMBL" id="MDI6099287.1"/>
    </source>
</evidence>
<dbReference type="Proteomes" id="UP001241758">
    <property type="component" value="Unassembled WGS sequence"/>
</dbReference>
<accession>A0ABT6WHS6</accession>
<dbReference type="RefSeq" id="WP_282759368.1">
    <property type="nucleotide sequence ID" value="NZ_JASCTH010000006.1"/>
</dbReference>
<name>A0ABT6WHS6_9ACTN</name>
<gene>
    <name evidence="1" type="ORF">QLQ12_11855</name>
</gene>
<sequence>MGTIAQFLRRAVDLHRRAASLLLDAEATVGALEDDQFAGATSDGEVRRLVAQVQAVAQAGLPGWLGQPLDGSILGRPLGRDAPPGGPLFLRVGEAEPVRNSVF</sequence>
<protein>
    <submittedName>
        <fullName evidence="1">Uncharacterized protein</fullName>
    </submittedName>
</protein>
<dbReference type="EMBL" id="JASCTH010000006">
    <property type="protein sequence ID" value="MDI6099287.1"/>
    <property type="molecule type" value="Genomic_DNA"/>
</dbReference>
<reference evidence="1 2" key="1">
    <citation type="submission" date="2023-05" db="EMBL/GenBank/DDBJ databases">
        <title>Actinoplanes sp. NEAU-A12 genome sequencing.</title>
        <authorList>
            <person name="Wang Z.-S."/>
        </authorList>
    </citation>
    <scope>NUCLEOTIDE SEQUENCE [LARGE SCALE GENOMIC DNA]</scope>
    <source>
        <strain evidence="1 2">NEAU-A12</strain>
    </source>
</reference>
<evidence type="ECO:0000313" key="2">
    <source>
        <dbReference type="Proteomes" id="UP001241758"/>
    </source>
</evidence>
<organism evidence="1 2">
    <name type="scientific">Actinoplanes sandaracinus</name>
    <dbReference type="NCBI Taxonomy" id="3045177"/>
    <lineage>
        <taxon>Bacteria</taxon>
        <taxon>Bacillati</taxon>
        <taxon>Actinomycetota</taxon>
        <taxon>Actinomycetes</taxon>
        <taxon>Micromonosporales</taxon>
        <taxon>Micromonosporaceae</taxon>
        <taxon>Actinoplanes</taxon>
    </lineage>
</organism>
<proteinExistence type="predicted"/>
<keyword evidence="2" id="KW-1185">Reference proteome</keyword>
<comment type="caution">
    <text evidence="1">The sequence shown here is derived from an EMBL/GenBank/DDBJ whole genome shotgun (WGS) entry which is preliminary data.</text>
</comment>